<organism evidence="4 5">
    <name type="scientific">Candidatus Kapaibacterium thiocyanatum</name>
    <dbReference type="NCBI Taxonomy" id="1895771"/>
    <lineage>
        <taxon>Bacteria</taxon>
        <taxon>Pseudomonadati</taxon>
        <taxon>Candidatus Kapaibacteriota</taxon>
        <taxon>Candidatus Kapaibacteriia</taxon>
        <taxon>Candidatus Kapaibacteriales</taxon>
        <taxon>Candidatus Kapaibacteriaceae</taxon>
        <taxon>Candidatus Kapaibacterium</taxon>
    </lineage>
</organism>
<evidence type="ECO:0000259" key="2">
    <source>
        <dbReference type="Pfam" id="PF03372"/>
    </source>
</evidence>
<evidence type="ECO:0000313" key="5">
    <source>
        <dbReference type="Proteomes" id="UP000184233"/>
    </source>
</evidence>
<protein>
    <recommendedName>
        <fullName evidence="6">Endonuclease/exonuclease/phosphatase domain-containing protein</fullName>
    </recommendedName>
</protein>
<evidence type="ECO:0000259" key="3">
    <source>
        <dbReference type="Pfam" id="PF18942"/>
    </source>
</evidence>
<keyword evidence="1" id="KW-0732">Signal</keyword>
<dbReference type="Pfam" id="PF18942">
    <property type="entry name" value="DUF5689"/>
    <property type="match status" value="1"/>
</dbReference>
<dbReference type="GO" id="GO:0003824">
    <property type="term" value="F:catalytic activity"/>
    <property type="evidence" value="ECO:0007669"/>
    <property type="project" value="InterPro"/>
</dbReference>
<name>A0A1M3KXV5_9BACT</name>
<dbReference type="Proteomes" id="UP000184233">
    <property type="component" value="Unassembled WGS sequence"/>
</dbReference>
<evidence type="ECO:0000256" key="1">
    <source>
        <dbReference type="SAM" id="SignalP"/>
    </source>
</evidence>
<dbReference type="InterPro" id="IPR036691">
    <property type="entry name" value="Endo/exonu/phosph_ase_sf"/>
</dbReference>
<dbReference type="EMBL" id="MKVH01000024">
    <property type="protein sequence ID" value="OJX57220.1"/>
    <property type="molecule type" value="Genomic_DNA"/>
</dbReference>
<feature type="domain" description="Endonuclease/exonuclease/phosphatase" evidence="2">
    <location>
        <begin position="238"/>
        <end position="491"/>
    </location>
</feature>
<feature type="domain" description="DUF5689" evidence="3">
    <location>
        <begin position="41"/>
        <end position="218"/>
    </location>
</feature>
<sequence>MTGLRHHLVGTALALLGAAALHAQDPISIADAKQQQFETTVTKVAGRVTVAGQFRNTAFIQDRTAGIAVFNNNFRTGVRIGDSVVIERAVLREFGQSTGQPGTGLTQLAGDSLRFTVIPVERIDPTPRNVTIPNILESVEGQLVRVRRVRFIQTGSFQGETTYQVTDQFGNFLDVRLDAATEVAINQLPIPEGDVDLIGAISQFRGSYQLQPRFATDIGLPPIVIDTVARSRTLDLSTWNLDWYGSADTLRGPRDKNRQRRSIRQVMDSVRSDIYALQEVLTQTALDALSDSISGSYGNFLATDITSDQKLAYIYNRDVVTPVSRGLAVNGGAQAWANGRFPYRLTFEAKVEGTTHRLVVFNIHGKATDSTTAQEDYDRRKVDAETFHAYLHDFYNDSLVIVMGDFNDEIINTVIDDTRRTPYAVFVDDSTNWFIPTYTLAERGLSSYVGGRRSFLDNIMVSNEVKPYVHRTYLETPSAYLSSYSSTVTDHLPVTMRVFTGNIPVSVQEDVAGTGLRVSPNPMSDHGMVEVNMENGGRLSASLIDGMGSVVMELADETVAPSIRLLQIPVAALASGSYMLRVSVNGIVRTQPVVIVH</sequence>
<feature type="chain" id="PRO_5012905928" description="Endonuclease/exonuclease/phosphatase domain-containing protein" evidence="1">
    <location>
        <begin position="24"/>
        <end position="597"/>
    </location>
</feature>
<dbReference type="InterPro" id="IPR043744">
    <property type="entry name" value="DUF5689"/>
</dbReference>
<dbReference type="SUPFAM" id="SSF56219">
    <property type="entry name" value="DNase I-like"/>
    <property type="match status" value="1"/>
</dbReference>
<dbReference type="InterPro" id="IPR005135">
    <property type="entry name" value="Endo/exonuclease/phosphatase"/>
</dbReference>
<evidence type="ECO:0008006" key="6">
    <source>
        <dbReference type="Google" id="ProtNLM"/>
    </source>
</evidence>
<dbReference type="AlphaFoldDB" id="A0A1M3KXV5"/>
<proteinExistence type="predicted"/>
<feature type="signal peptide" evidence="1">
    <location>
        <begin position="1"/>
        <end position="23"/>
    </location>
</feature>
<dbReference type="Pfam" id="PF03372">
    <property type="entry name" value="Exo_endo_phos"/>
    <property type="match status" value="1"/>
</dbReference>
<reference evidence="4 5" key="1">
    <citation type="submission" date="2016-09" db="EMBL/GenBank/DDBJ databases">
        <title>Genome-resolved meta-omics ties microbial dynamics to process performance in biotechnology for thiocyanate degradation.</title>
        <authorList>
            <person name="Kantor R.S."/>
            <person name="Huddy R.J."/>
            <person name="Iyer R."/>
            <person name="Thomas B.C."/>
            <person name="Brown C.T."/>
            <person name="Anantharaman K."/>
            <person name="Tringe S."/>
            <person name="Hettich R.L."/>
            <person name="Harrison S.T."/>
            <person name="Banfield J.F."/>
        </authorList>
    </citation>
    <scope>NUCLEOTIDE SEQUENCE [LARGE SCALE GENOMIC DNA]</scope>
    <source>
        <strain evidence="4">59-99</strain>
    </source>
</reference>
<dbReference type="STRING" id="1895771.BGO89_12050"/>
<accession>A0A1M3KXV5</accession>
<evidence type="ECO:0000313" key="4">
    <source>
        <dbReference type="EMBL" id="OJX57220.1"/>
    </source>
</evidence>
<dbReference type="Gene3D" id="3.60.10.10">
    <property type="entry name" value="Endonuclease/exonuclease/phosphatase"/>
    <property type="match status" value="1"/>
</dbReference>
<gene>
    <name evidence="4" type="ORF">BGO89_12050</name>
</gene>
<comment type="caution">
    <text evidence="4">The sequence shown here is derived from an EMBL/GenBank/DDBJ whole genome shotgun (WGS) entry which is preliminary data.</text>
</comment>